<gene>
    <name evidence="2" type="ORF">NSCI0253_LOCUS22562</name>
</gene>
<feature type="region of interest" description="Disordered" evidence="1">
    <location>
        <begin position="702"/>
        <end position="774"/>
    </location>
</feature>
<evidence type="ECO:0000256" key="1">
    <source>
        <dbReference type="SAM" id="MobiDB-lite"/>
    </source>
</evidence>
<proteinExistence type="predicted"/>
<dbReference type="AlphaFoldDB" id="A0A7S1F7E1"/>
<dbReference type="SUPFAM" id="SSF56399">
    <property type="entry name" value="ADP-ribosylation"/>
    <property type="match status" value="1"/>
</dbReference>
<sequence length="976" mass="102537">VNLGFPAGESLWMEGAVPGDVFRSPKEAEDALTLFVDEAARLCTELKTLLHQHHAIQGRRVEPVSRPVTDPRTLANVGHSNSSGRPCSLERQRQCSWGFTASPAPSRSLPACRSRSPGVGLRSPSPVVGAFVASPMLSPRWASPKPRVLQSPAERFQSPARPMAHEGHFQSPGASPRQRLQSRDPSPSGTWQTVSVPSQRQASPHREERSDTCGLRPRVWGQWTPRPPDPTAGSLAAPAGEATRGQASSSTGVSSHGGSVFLRSNAPVSSGGVRVPSRTGSPAPASPHEPRRGSVTVTVTPLVHGRTPLGHAARSAADALKVSGAGSVRSPSGLRSESDDWKSPSAAKLAEDPQSHRDPGALAPRQSLSQDAAPNALSPSPQPPNLPSSPQSSSLQAPLLASPQQLVHPPSRNPTLEGEPSQTRLSSSAGTSINGRPPGAQAGCSVSISPANQPDAYGDSGMRSDSVQGPQQVQASDTGLDCPSPPVPIAAAVAQGPLAARDQERTSDGTDTACSGLLSYASIGASTVTSETASLTCTPGRAGMLQRSAQAATLRRLVREVPRNVRPVRAEGTPEPLQHLVNRCTGAVSTPSASSTRRICDSEVASVSESATPSVAPSVPASLVAPTGSSPRGSHRKGTPGTASSTPATATPSMTPASTTATTPSTTTPHSQECLQSDEDIGDLPLEALACVSTIEPESTRWNVPVSGHLSGRPPSGTRCGSRHGARSPSRSLSRDSHASPSNSVSPSRIRVGSMSRARSPTSPGRSRASRIPAPRGHTLWQMFHGALGEQELLTLVEEFVFSSLPRCNVGDLAVAQVGSDGSKERFLRAVQDDGGNWLRVRVAWHLAGSREAAESITVEGIRCEEAHCRVGRYGRGGYVALTAAKANAYADSSVENALRHLFLVLVLPDERVVQGERGVRPTSTAADLPSHPTEYCFVDPSRLHCACLLTYRWVKTSRRSPWRQLARLPPMPPPR</sequence>
<feature type="compositionally biased region" description="Polar residues" evidence="1">
    <location>
        <begin position="463"/>
        <end position="477"/>
    </location>
</feature>
<feature type="region of interest" description="Disordered" evidence="1">
    <location>
        <begin position="66"/>
        <end position="87"/>
    </location>
</feature>
<reference evidence="2" key="1">
    <citation type="submission" date="2021-01" db="EMBL/GenBank/DDBJ databases">
        <authorList>
            <person name="Corre E."/>
            <person name="Pelletier E."/>
            <person name="Niang G."/>
            <person name="Scheremetjew M."/>
            <person name="Finn R."/>
            <person name="Kale V."/>
            <person name="Holt S."/>
            <person name="Cochrane G."/>
            <person name="Meng A."/>
            <person name="Brown T."/>
            <person name="Cohen L."/>
        </authorList>
    </citation>
    <scope>NUCLEOTIDE SEQUENCE</scope>
</reference>
<feature type="region of interest" description="Disordered" evidence="1">
    <location>
        <begin position="607"/>
        <end position="673"/>
    </location>
</feature>
<feature type="compositionally biased region" description="Low complexity" evidence="1">
    <location>
        <begin position="388"/>
        <end position="406"/>
    </location>
</feature>
<feature type="region of interest" description="Disordered" evidence="1">
    <location>
        <begin position="161"/>
        <end position="294"/>
    </location>
</feature>
<dbReference type="Gene3D" id="3.90.228.10">
    <property type="match status" value="1"/>
</dbReference>
<feature type="compositionally biased region" description="Low complexity" evidence="1">
    <location>
        <begin position="639"/>
        <end position="669"/>
    </location>
</feature>
<dbReference type="EMBL" id="HBFQ01032067">
    <property type="protein sequence ID" value="CAD8848212.1"/>
    <property type="molecule type" value="Transcribed_RNA"/>
</dbReference>
<evidence type="ECO:0008006" key="3">
    <source>
        <dbReference type="Google" id="ProtNLM"/>
    </source>
</evidence>
<evidence type="ECO:0000313" key="2">
    <source>
        <dbReference type="EMBL" id="CAD8848212.1"/>
    </source>
</evidence>
<feature type="compositionally biased region" description="Polar residues" evidence="1">
    <location>
        <begin position="183"/>
        <end position="202"/>
    </location>
</feature>
<protein>
    <recommendedName>
        <fullName evidence="3">Poly [ADP-ribose] polymerase</fullName>
    </recommendedName>
</protein>
<feature type="region of interest" description="Disordered" evidence="1">
    <location>
        <begin position="322"/>
        <end position="489"/>
    </location>
</feature>
<feature type="compositionally biased region" description="Basic and acidic residues" evidence="1">
    <location>
        <begin position="349"/>
        <end position="359"/>
    </location>
</feature>
<feature type="non-terminal residue" evidence="2">
    <location>
        <position position="1"/>
    </location>
</feature>
<feature type="compositionally biased region" description="Low complexity" evidence="1">
    <location>
        <begin position="739"/>
        <end position="748"/>
    </location>
</feature>
<name>A0A7S1F7E1_NOCSC</name>
<feature type="compositionally biased region" description="Polar residues" evidence="1">
    <location>
        <begin position="420"/>
        <end position="434"/>
    </location>
</feature>
<organism evidence="2">
    <name type="scientific">Noctiluca scintillans</name>
    <name type="common">Sea sparkle</name>
    <name type="synonym">Red tide dinoflagellate</name>
    <dbReference type="NCBI Taxonomy" id="2966"/>
    <lineage>
        <taxon>Eukaryota</taxon>
        <taxon>Sar</taxon>
        <taxon>Alveolata</taxon>
        <taxon>Dinophyceae</taxon>
        <taxon>Noctilucales</taxon>
        <taxon>Noctilucaceae</taxon>
        <taxon>Noctiluca</taxon>
    </lineage>
</organism>
<accession>A0A7S1F7E1</accession>
<feature type="compositionally biased region" description="Low complexity" evidence="1">
    <location>
        <begin position="245"/>
        <end position="259"/>
    </location>
</feature>